<dbReference type="PANTHER" id="PTHR30272">
    <property type="entry name" value="3-HYDROXYACYL-[ACYL-CARRIER-PROTEIN] DEHYDRATASE"/>
    <property type="match status" value="1"/>
</dbReference>
<dbReference type="EMBL" id="RCTF01000012">
    <property type="protein sequence ID" value="RLP76661.1"/>
    <property type="molecule type" value="Genomic_DNA"/>
</dbReference>
<keyword evidence="3" id="KW-1185">Reference proteome</keyword>
<dbReference type="RefSeq" id="WP_121624115.1">
    <property type="nucleotide sequence ID" value="NZ_JACIIW010000007.1"/>
</dbReference>
<evidence type="ECO:0000313" key="3">
    <source>
        <dbReference type="Proteomes" id="UP000269692"/>
    </source>
</evidence>
<protein>
    <submittedName>
        <fullName evidence="2">Beta-hydroxyacyl-ACP dehydratase</fullName>
    </submittedName>
</protein>
<evidence type="ECO:0000256" key="1">
    <source>
        <dbReference type="ARBA" id="ARBA00023239"/>
    </source>
</evidence>
<dbReference type="OrthoDB" id="9812462at2"/>
<dbReference type="Pfam" id="PF07977">
    <property type="entry name" value="FabA"/>
    <property type="match status" value="1"/>
</dbReference>
<dbReference type="InterPro" id="IPR029069">
    <property type="entry name" value="HotDog_dom_sf"/>
</dbReference>
<organism evidence="2 3">
    <name type="scientific">Xanthobacter tagetidis</name>
    <dbReference type="NCBI Taxonomy" id="60216"/>
    <lineage>
        <taxon>Bacteria</taxon>
        <taxon>Pseudomonadati</taxon>
        <taxon>Pseudomonadota</taxon>
        <taxon>Alphaproteobacteria</taxon>
        <taxon>Hyphomicrobiales</taxon>
        <taxon>Xanthobacteraceae</taxon>
        <taxon>Xanthobacter</taxon>
    </lineage>
</organism>
<dbReference type="GO" id="GO:0016829">
    <property type="term" value="F:lyase activity"/>
    <property type="evidence" value="ECO:0007669"/>
    <property type="project" value="UniProtKB-KW"/>
</dbReference>
<gene>
    <name evidence="2" type="ORF">D9R14_14810</name>
</gene>
<reference evidence="2 3" key="1">
    <citation type="submission" date="2018-10" db="EMBL/GenBank/DDBJ databases">
        <title>Xanthobacter tagetidis genome sequencing and assembly.</title>
        <authorList>
            <person name="Maclea K.S."/>
            <person name="Goen A.E."/>
            <person name="Fatima S.A."/>
        </authorList>
    </citation>
    <scope>NUCLEOTIDE SEQUENCE [LARGE SCALE GENOMIC DNA]</scope>
    <source>
        <strain evidence="2 3">ATCC 700314</strain>
    </source>
</reference>
<dbReference type="Proteomes" id="UP000269692">
    <property type="component" value="Unassembled WGS sequence"/>
</dbReference>
<name>A0A3L7AAH2_9HYPH</name>
<dbReference type="PANTHER" id="PTHR30272:SF1">
    <property type="entry name" value="3-HYDROXYACYL-[ACYL-CARRIER-PROTEIN] DEHYDRATASE"/>
    <property type="match status" value="1"/>
</dbReference>
<dbReference type="InterPro" id="IPR013114">
    <property type="entry name" value="FabA_FabZ"/>
</dbReference>
<evidence type="ECO:0000313" key="2">
    <source>
        <dbReference type="EMBL" id="RLP76661.1"/>
    </source>
</evidence>
<dbReference type="CDD" id="cd01288">
    <property type="entry name" value="FabZ"/>
    <property type="match status" value="1"/>
</dbReference>
<dbReference type="AlphaFoldDB" id="A0A3L7AAH2"/>
<sequence>MRPEVFKMIDRVVTIDPSLDTIHCQGLVPQESSIFEGHFPGHPIMPGVLLIEAMAQTTGWLVLARNRFERMPFLASVKEAKLRTFVLPGANLDLYSRIEHEGSGYVVAKTEAKLDGKQICSADLSFRVLPWPEGKMKAVVLKVAEHVSFPLADYADA</sequence>
<dbReference type="Gene3D" id="3.10.129.10">
    <property type="entry name" value="Hotdog Thioesterase"/>
    <property type="match status" value="1"/>
</dbReference>
<proteinExistence type="predicted"/>
<dbReference type="SUPFAM" id="SSF54637">
    <property type="entry name" value="Thioesterase/thiol ester dehydrase-isomerase"/>
    <property type="match status" value="1"/>
</dbReference>
<comment type="caution">
    <text evidence="2">The sequence shown here is derived from an EMBL/GenBank/DDBJ whole genome shotgun (WGS) entry which is preliminary data.</text>
</comment>
<keyword evidence="1" id="KW-0456">Lyase</keyword>
<accession>A0A3L7AAH2</accession>